<sequence>MTKQNLSATIDIAAAPDRVWRVLSDLRRMPEFSTQCRLMRPLGSPRMGSHTLNMNRHGHKYWPTISRIEQFAPDQTLAFRTLSNDSVWSFGITPIPTGSTVTHRRTVPPEGTSWGSRTIVEHWLGGEDNFDVAMADGMQTTLRKLKEAVETNA</sequence>
<evidence type="ECO:0000313" key="2">
    <source>
        <dbReference type="Proteomes" id="UP000733379"/>
    </source>
</evidence>
<organism evidence="1 2">
    <name type="scientific">Nocardia albiluteola</name>
    <dbReference type="NCBI Taxonomy" id="2842303"/>
    <lineage>
        <taxon>Bacteria</taxon>
        <taxon>Bacillati</taxon>
        <taxon>Actinomycetota</taxon>
        <taxon>Actinomycetes</taxon>
        <taxon>Mycobacteriales</taxon>
        <taxon>Nocardiaceae</taxon>
        <taxon>Nocardia</taxon>
    </lineage>
</organism>
<dbReference type="CDD" id="cd07812">
    <property type="entry name" value="SRPBCC"/>
    <property type="match status" value="1"/>
</dbReference>
<accession>A0ABS6AR71</accession>
<evidence type="ECO:0000313" key="1">
    <source>
        <dbReference type="EMBL" id="MBU3060519.1"/>
    </source>
</evidence>
<keyword evidence="2" id="KW-1185">Reference proteome</keyword>
<protein>
    <submittedName>
        <fullName evidence="1">SRPBCC family protein</fullName>
    </submittedName>
</protein>
<dbReference type="InterPro" id="IPR023393">
    <property type="entry name" value="START-like_dom_sf"/>
</dbReference>
<dbReference type="Pfam" id="PF10604">
    <property type="entry name" value="Polyketide_cyc2"/>
    <property type="match status" value="1"/>
</dbReference>
<comment type="caution">
    <text evidence="1">The sequence shown here is derived from an EMBL/GenBank/DDBJ whole genome shotgun (WGS) entry which is preliminary data.</text>
</comment>
<reference evidence="1 2" key="1">
    <citation type="submission" date="2021-06" db="EMBL/GenBank/DDBJ databases">
        <title>Actinomycetes sequencing.</title>
        <authorList>
            <person name="Shan Q."/>
        </authorList>
    </citation>
    <scope>NUCLEOTIDE SEQUENCE [LARGE SCALE GENOMIC DNA]</scope>
    <source>
        <strain evidence="1 2">NEAU-G5</strain>
    </source>
</reference>
<dbReference type="SUPFAM" id="SSF55961">
    <property type="entry name" value="Bet v1-like"/>
    <property type="match status" value="1"/>
</dbReference>
<dbReference type="InterPro" id="IPR019587">
    <property type="entry name" value="Polyketide_cyclase/dehydratase"/>
</dbReference>
<dbReference type="Proteomes" id="UP000733379">
    <property type="component" value="Unassembled WGS sequence"/>
</dbReference>
<dbReference type="Gene3D" id="3.30.530.20">
    <property type="match status" value="1"/>
</dbReference>
<gene>
    <name evidence="1" type="ORF">KO481_03155</name>
</gene>
<dbReference type="RefSeq" id="WP_215915379.1">
    <property type="nucleotide sequence ID" value="NZ_JAHKNI010000001.1"/>
</dbReference>
<proteinExistence type="predicted"/>
<name>A0ABS6AR71_9NOCA</name>
<dbReference type="EMBL" id="JAHKNI010000001">
    <property type="protein sequence ID" value="MBU3060519.1"/>
    <property type="molecule type" value="Genomic_DNA"/>
</dbReference>